<dbReference type="Pfam" id="PF00512">
    <property type="entry name" value="HisKA"/>
    <property type="match status" value="1"/>
</dbReference>
<dbReference type="SUPFAM" id="SSF47384">
    <property type="entry name" value="Homodimeric domain of signal transducing histidine kinase"/>
    <property type="match status" value="1"/>
</dbReference>
<accession>A0ABZ1I4M5</accession>
<evidence type="ECO:0000259" key="12">
    <source>
        <dbReference type="PROSITE" id="PS50109"/>
    </source>
</evidence>
<dbReference type="Pfam" id="PF02518">
    <property type="entry name" value="HATPase_c"/>
    <property type="match status" value="1"/>
</dbReference>
<comment type="catalytic activity">
    <reaction evidence="1">
        <text>ATP + protein L-histidine = ADP + protein N-phospho-L-histidine.</text>
        <dbReference type="EC" id="2.7.13.3"/>
    </reaction>
</comment>
<dbReference type="RefSeq" id="WP_326568286.1">
    <property type="nucleotide sequence ID" value="NZ_CP142149.1"/>
</dbReference>
<keyword evidence="4" id="KW-0597">Phosphoprotein</keyword>
<comment type="subcellular location">
    <subcellularLocation>
        <location evidence="2">Cell membrane</location>
    </subcellularLocation>
</comment>
<dbReference type="PANTHER" id="PTHR45436">
    <property type="entry name" value="SENSOR HISTIDINE KINASE YKOH"/>
    <property type="match status" value="1"/>
</dbReference>
<evidence type="ECO:0000256" key="1">
    <source>
        <dbReference type="ARBA" id="ARBA00000085"/>
    </source>
</evidence>
<evidence type="ECO:0000256" key="6">
    <source>
        <dbReference type="ARBA" id="ARBA00022692"/>
    </source>
</evidence>
<dbReference type="InterPro" id="IPR036890">
    <property type="entry name" value="HATPase_C_sf"/>
</dbReference>
<feature type="domain" description="Histidine kinase" evidence="12">
    <location>
        <begin position="179"/>
        <end position="393"/>
    </location>
</feature>
<keyword evidence="10 11" id="KW-0472">Membrane</keyword>
<dbReference type="SMART" id="SM00388">
    <property type="entry name" value="HisKA"/>
    <property type="match status" value="1"/>
</dbReference>
<evidence type="ECO:0000313" key="14">
    <source>
        <dbReference type="Proteomes" id="UP001330812"/>
    </source>
</evidence>
<dbReference type="InterPro" id="IPR003661">
    <property type="entry name" value="HisK_dim/P_dom"/>
</dbReference>
<dbReference type="EC" id="2.7.13.3" evidence="3"/>
<feature type="transmembrane region" description="Helical" evidence="11">
    <location>
        <begin position="21"/>
        <end position="40"/>
    </location>
</feature>
<protein>
    <recommendedName>
        <fullName evidence="3">histidine kinase</fullName>
        <ecNumber evidence="3">2.7.13.3</ecNumber>
    </recommendedName>
</protein>
<organism evidence="13 14">
    <name type="scientific">Amycolatopsis rhabdoformis</name>
    <dbReference type="NCBI Taxonomy" id="1448059"/>
    <lineage>
        <taxon>Bacteria</taxon>
        <taxon>Bacillati</taxon>
        <taxon>Actinomycetota</taxon>
        <taxon>Actinomycetes</taxon>
        <taxon>Pseudonocardiales</taxon>
        <taxon>Pseudonocardiaceae</taxon>
        <taxon>Amycolatopsis</taxon>
    </lineage>
</organism>
<dbReference type="InterPro" id="IPR003594">
    <property type="entry name" value="HATPase_dom"/>
</dbReference>
<keyword evidence="8 11" id="KW-1133">Transmembrane helix</keyword>
<evidence type="ECO:0000313" key="13">
    <source>
        <dbReference type="EMBL" id="WSE29322.1"/>
    </source>
</evidence>
<dbReference type="Gene3D" id="3.30.565.10">
    <property type="entry name" value="Histidine kinase-like ATPase, C-terminal domain"/>
    <property type="match status" value="1"/>
</dbReference>
<feature type="transmembrane region" description="Helical" evidence="11">
    <location>
        <begin position="136"/>
        <end position="163"/>
    </location>
</feature>
<evidence type="ECO:0000256" key="3">
    <source>
        <dbReference type="ARBA" id="ARBA00012438"/>
    </source>
</evidence>
<dbReference type="PROSITE" id="PS50109">
    <property type="entry name" value="HIS_KIN"/>
    <property type="match status" value="1"/>
</dbReference>
<evidence type="ECO:0000256" key="4">
    <source>
        <dbReference type="ARBA" id="ARBA00022553"/>
    </source>
</evidence>
<reference evidence="13 14" key="1">
    <citation type="journal article" date="2015" name="Int. J. Syst. Evol. Microbiol.">
        <title>Amycolatopsis rhabdoformis sp. nov., an actinomycete isolated from a tropical forest soil.</title>
        <authorList>
            <person name="Souza W.R."/>
            <person name="Silva R.E."/>
            <person name="Goodfellow M."/>
            <person name="Busarakam K."/>
            <person name="Figueiro F.S."/>
            <person name="Ferreira D."/>
            <person name="Rodrigues-Filho E."/>
            <person name="Moraes L.A.B."/>
            <person name="Zucchi T.D."/>
        </authorList>
    </citation>
    <scope>NUCLEOTIDE SEQUENCE [LARGE SCALE GENOMIC DNA]</scope>
    <source>
        <strain evidence="13 14">NCIMB 14900</strain>
    </source>
</reference>
<evidence type="ECO:0000256" key="2">
    <source>
        <dbReference type="ARBA" id="ARBA00004236"/>
    </source>
</evidence>
<dbReference type="SMART" id="SM00387">
    <property type="entry name" value="HATPase_c"/>
    <property type="match status" value="1"/>
</dbReference>
<dbReference type="SUPFAM" id="SSF55874">
    <property type="entry name" value="ATPase domain of HSP90 chaperone/DNA topoisomerase II/histidine kinase"/>
    <property type="match status" value="1"/>
</dbReference>
<dbReference type="PANTHER" id="PTHR45436:SF5">
    <property type="entry name" value="SENSOR HISTIDINE KINASE TRCS"/>
    <property type="match status" value="1"/>
</dbReference>
<keyword evidence="9" id="KW-0902">Two-component regulatory system</keyword>
<dbReference type="InterPro" id="IPR036097">
    <property type="entry name" value="HisK_dim/P_sf"/>
</dbReference>
<proteinExistence type="predicted"/>
<dbReference type="GO" id="GO:0016301">
    <property type="term" value="F:kinase activity"/>
    <property type="evidence" value="ECO:0007669"/>
    <property type="project" value="UniProtKB-KW"/>
</dbReference>
<dbReference type="Gene3D" id="1.10.287.130">
    <property type="match status" value="1"/>
</dbReference>
<evidence type="ECO:0000256" key="9">
    <source>
        <dbReference type="ARBA" id="ARBA00023012"/>
    </source>
</evidence>
<keyword evidence="14" id="KW-1185">Reference proteome</keyword>
<dbReference type="Proteomes" id="UP001330812">
    <property type="component" value="Chromosome"/>
</dbReference>
<evidence type="ECO:0000256" key="5">
    <source>
        <dbReference type="ARBA" id="ARBA00022679"/>
    </source>
</evidence>
<dbReference type="CDD" id="cd00075">
    <property type="entry name" value="HATPase"/>
    <property type="match status" value="1"/>
</dbReference>
<dbReference type="EMBL" id="CP142149">
    <property type="protein sequence ID" value="WSE29322.1"/>
    <property type="molecule type" value="Genomic_DNA"/>
</dbReference>
<sequence>MIVDPDARALRRARRTIASQIAVVITLVVLAAGAIAYWVLVHGQHEEVDRQIDYTLAQGLSVTPPGCVFLVTPAGHVPAVLPFAPPAAPAVPPGGAVTTEQELAGSTFTVRAVDHGGQVWQVFVDQRYQAADRKQLLMGLVIAELVVLLVSVFSGYVLAARAIRPLGEALRRQRTFVADASHELRAPLTRLHTRAQLLARRARQAPVPSDDLDLLVSGTRELGEVVEDLLLSTQACNERPLLEPVKLGLLAEQAVAAEAVRAEDRRVRIEVRRSPGLVDVVPGVPAALRRVLSALLDNAIGHTPPGGSIEVTLANPDDRHVEIRVADTGVGFAQRDAERLFERFAHGDEGEGRRFGLGLALVHEVVTGHGGTIAAAGKPGVGATFTLRFTRAESARVST</sequence>
<evidence type="ECO:0000256" key="11">
    <source>
        <dbReference type="SAM" id="Phobius"/>
    </source>
</evidence>
<keyword evidence="6 11" id="KW-0812">Transmembrane</keyword>
<dbReference type="PRINTS" id="PR00344">
    <property type="entry name" value="BCTRLSENSOR"/>
</dbReference>
<gene>
    <name evidence="13" type="ORF">VSH64_42050</name>
</gene>
<dbReference type="CDD" id="cd00082">
    <property type="entry name" value="HisKA"/>
    <property type="match status" value="1"/>
</dbReference>
<evidence type="ECO:0000256" key="10">
    <source>
        <dbReference type="ARBA" id="ARBA00023136"/>
    </source>
</evidence>
<evidence type="ECO:0000256" key="8">
    <source>
        <dbReference type="ARBA" id="ARBA00022989"/>
    </source>
</evidence>
<keyword evidence="7 13" id="KW-0418">Kinase</keyword>
<keyword evidence="5" id="KW-0808">Transferase</keyword>
<dbReference type="InterPro" id="IPR050428">
    <property type="entry name" value="TCS_sensor_his_kinase"/>
</dbReference>
<dbReference type="InterPro" id="IPR004358">
    <property type="entry name" value="Sig_transdc_His_kin-like_C"/>
</dbReference>
<name>A0ABZ1I4M5_9PSEU</name>
<dbReference type="InterPro" id="IPR005467">
    <property type="entry name" value="His_kinase_dom"/>
</dbReference>
<evidence type="ECO:0000256" key="7">
    <source>
        <dbReference type="ARBA" id="ARBA00022777"/>
    </source>
</evidence>